<dbReference type="InterPro" id="IPR001036">
    <property type="entry name" value="Acrflvin-R"/>
</dbReference>
<dbReference type="RefSeq" id="WP_131199115.1">
    <property type="nucleotide sequence ID" value="NZ_QJUL01000049.1"/>
</dbReference>
<comment type="caution">
    <text evidence="2">The sequence shown here is derived from an EMBL/GenBank/DDBJ whole genome shotgun (WGS) entry which is preliminary data.</text>
</comment>
<dbReference type="Gene3D" id="1.20.1640.10">
    <property type="entry name" value="Multidrug efflux transporter AcrB transmembrane domain"/>
    <property type="match status" value="2"/>
</dbReference>
<dbReference type="GO" id="GO:0005886">
    <property type="term" value="C:plasma membrane"/>
    <property type="evidence" value="ECO:0007669"/>
    <property type="project" value="TreeGrafter"/>
</dbReference>
<dbReference type="EMBL" id="QJUL01000049">
    <property type="protein sequence ID" value="TBU86555.1"/>
    <property type="molecule type" value="Genomic_DNA"/>
</dbReference>
<dbReference type="SUPFAM" id="SSF82866">
    <property type="entry name" value="Multidrug efflux transporter AcrB transmembrane domain"/>
    <property type="match status" value="2"/>
</dbReference>
<evidence type="ECO:0000313" key="2">
    <source>
        <dbReference type="EMBL" id="TBU86555.1"/>
    </source>
</evidence>
<feature type="transmembrane region" description="Helical" evidence="1">
    <location>
        <begin position="966"/>
        <end position="985"/>
    </location>
</feature>
<dbReference type="Gene3D" id="3.30.70.1320">
    <property type="entry name" value="Multidrug efflux transporter AcrB pore domain like"/>
    <property type="match status" value="1"/>
</dbReference>
<feature type="transmembrane region" description="Helical" evidence="1">
    <location>
        <begin position="424"/>
        <end position="451"/>
    </location>
</feature>
<dbReference type="Gene3D" id="3.30.2090.10">
    <property type="entry name" value="Multidrug efflux transporter AcrB TolC docking domain, DN and DC subdomains"/>
    <property type="match status" value="2"/>
</dbReference>
<keyword evidence="1" id="KW-0812">Transmembrane</keyword>
<reference evidence="2 3" key="1">
    <citation type="submission" date="2018-06" db="EMBL/GenBank/DDBJ databases">
        <title>Three novel Pseudomonas species isolated from symptomatic oak.</title>
        <authorList>
            <person name="Bueno-Gonzalez V."/>
            <person name="Brady C."/>
        </authorList>
    </citation>
    <scope>NUCLEOTIDE SEQUENCE [LARGE SCALE GENOMIC DNA]</scope>
    <source>
        <strain evidence="2 3">P6B</strain>
    </source>
</reference>
<feature type="transmembrane region" description="Helical" evidence="1">
    <location>
        <begin position="336"/>
        <end position="355"/>
    </location>
</feature>
<organism evidence="2 3">
    <name type="scientific">Phytopseudomonas dryadis</name>
    <dbReference type="NCBI Taxonomy" id="2487520"/>
    <lineage>
        <taxon>Bacteria</taxon>
        <taxon>Pseudomonadati</taxon>
        <taxon>Pseudomonadota</taxon>
        <taxon>Gammaproteobacteria</taxon>
        <taxon>Pseudomonadales</taxon>
        <taxon>Pseudomonadaceae</taxon>
        <taxon>Phytopseudomonas</taxon>
    </lineage>
</organism>
<feature type="transmembrane region" description="Helical" evidence="1">
    <location>
        <begin position="388"/>
        <end position="412"/>
    </location>
</feature>
<dbReference type="GO" id="GO:0042910">
    <property type="term" value="F:xenobiotic transmembrane transporter activity"/>
    <property type="evidence" value="ECO:0007669"/>
    <property type="project" value="TreeGrafter"/>
</dbReference>
<evidence type="ECO:0000313" key="3">
    <source>
        <dbReference type="Proteomes" id="UP000293172"/>
    </source>
</evidence>
<dbReference type="AlphaFoldDB" id="A0A4V2KBI2"/>
<dbReference type="SUPFAM" id="SSF82714">
    <property type="entry name" value="Multidrug efflux transporter AcrB TolC docking domain, DN and DC subdomains"/>
    <property type="match status" value="2"/>
</dbReference>
<feature type="transmembrane region" description="Helical" evidence="1">
    <location>
        <begin position="463"/>
        <end position="487"/>
    </location>
</feature>
<feature type="transmembrane region" description="Helical" evidence="1">
    <location>
        <begin position="991"/>
        <end position="1016"/>
    </location>
</feature>
<dbReference type="SUPFAM" id="SSF82693">
    <property type="entry name" value="Multidrug efflux transporter AcrB pore domain, PN1, PN2, PC1 and PC2 subdomains"/>
    <property type="match status" value="2"/>
</dbReference>
<dbReference type="OrthoDB" id="9757940at2"/>
<keyword evidence="1" id="KW-0472">Membrane</keyword>
<feature type="transmembrane region" description="Helical" evidence="1">
    <location>
        <begin position="362"/>
        <end position="382"/>
    </location>
</feature>
<gene>
    <name evidence="2" type="ORF">DNK44_22650</name>
</gene>
<feature type="transmembrane region" description="Helical" evidence="1">
    <location>
        <begin position="867"/>
        <end position="884"/>
    </location>
</feature>
<dbReference type="PRINTS" id="PR00702">
    <property type="entry name" value="ACRIFLAVINRP"/>
</dbReference>
<dbReference type="Gene3D" id="3.30.70.1430">
    <property type="entry name" value="Multidrug efflux transporter AcrB pore domain"/>
    <property type="match status" value="2"/>
</dbReference>
<feature type="transmembrane region" description="Helical" evidence="1">
    <location>
        <begin position="534"/>
        <end position="552"/>
    </location>
</feature>
<dbReference type="PANTHER" id="PTHR32063:SF18">
    <property type="entry name" value="CATION EFFLUX SYSTEM PROTEIN"/>
    <property type="match status" value="1"/>
</dbReference>
<sequence length="1022" mass="112176">MGFNLSAWALHNRQIVLYLMLLLGIAGALSYSKLGQSEDPPFTFKAMVIKTNWPGATAEEVARQVTERIEKKLMETGEYERIVSFSRPGESQVTFMARDSMHSDEIPELWYQLRKKVGDIRHTLPRGIQGPFFNDEFGTTFGNIYALTGAGFDYAVLKDYADRIQLQLQRVKDVGKVELIGLQDEKIWIELSNTKLATLGLPLAAVQQALEEQNAVAVAGFFETASDRVQLRVSGSFETVEQIRQFPIRVADRTFRIGDVAEVSRGFNDPPAPRMRFMGEDAIGLAVSMKQGGDILVLGRALEGEFTRLQNNLPAGMQLRKVSDQPAAVKTGVGEFVKVLTEALVIVLLVSFFSLGLRTGLVVALSIPLVLAMTFAAMHYFNIGLHKISLGALVLALGLLVDDAIIAVEIMAIKMEQGYDRLKAASFAWTSTAFPMLTGTLITAAGFLPIATAQSGTGEYTRSIFQVVTIALLMSWVAAVVFVPYLGAKLLPDLARRAAAKHGGSGDGHDPYGTPFYQRVRRVVQWCVRRRKTVIVLTLALFVGAIALFRFVPQQFFPASGRLELMVDFKLAEGASLSATEAEVRRLEQRLAGHAGVDNYVAYVGTGSPRFYLPLDQQLPAVSFAQIVVLARTIEEREALRSWLIEVLHDEFPGLRTRISRLENGPPVGYPVQFRVSGEHIDEVRALARQVADKVRANPHVVNVHLDWEEPSKVVRLNIDQDRARALGVSTAAVSRFLQSSLSGSSVSDYREDNELIEILLRGTPLERQALQSLPSLAVPTDSGKSVPLVQIATLEYGFEEGIIWHRNRLPTVTVRADIYGQQQPATLTRQILPTLAEVRGRLPDGYLLEVGGTVEDSSKGQASVNAGVPLFIVVVLTLLMVQLKSFSRSAMVFLTAPLGLIGVTLFLLIFRQPFGFVAMLGTIALSGMIMRNSVILVDQIEQDRAAGLATWDAIIEATVRRFRPIVLTALAAVLAMIPLSRSVFFGPMAVAIMGGLVVATALTLLFLPALYAAWFRVRKTA</sequence>
<name>A0A4V2KBI2_9GAMM</name>
<keyword evidence="1" id="KW-1133">Transmembrane helix</keyword>
<dbReference type="Proteomes" id="UP000293172">
    <property type="component" value="Unassembled WGS sequence"/>
</dbReference>
<dbReference type="Pfam" id="PF00873">
    <property type="entry name" value="ACR_tran"/>
    <property type="match status" value="1"/>
</dbReference>
<proteinExistence type="predicted"/>
<feature type="transmembrane region" description="Helical" evidence="1">
    <location>
        <begin position="891"/>
        <end position="911"/>
    </location>
</feature>
<dbReference type="InterPro" id="IPR027463">
    <property type="entry name" value="AcrB_DN_DC_subdom"/>
</dbReference>
<protein>
    <submittedName>
        <fullName evidence="2">Multidrug transporter AcrB</fullName>
    </submittedName>
</protein>
<evidence type="ECO:0000256" key="1">
    <source>
        <dbReference type="SAM" id="Phobius"/>
    </source>
</evidence>
<dbReference type="Gene3D" id="3.30.70.1440">
    <property type="entry name" value="Multidrug efflux transporter AcrB pore domain"/>
    <property type="match status" value="1"/>
</dbReference>
<feature type="transmembrane region" description="Helical" evidence="1">
    <location>
        <begin position="917"/>
        <end position="938"/>
    </location>
</feature>
<dbReference type="PANTHER" id="PTHR32063">
    <property type="match status" value="1"/>
</dbReference>
<accession>A0A4V2KBI2</accession>